<accession>A0A9N9IR17</accession>
<proteinExistence type="predicted"/>
<evidence type="ECO:0000313" key="2">
    <source>
        <dbReference type="Proteomes" id="UP000789375"/>
    </source>
</evidence>
<name>A0A9N9IR17_FUNMO</name>
<gene>
    <name evidence="1" type="ORF">FMOSSE_LOCUS16348</name>
</gene>
<feature type="non-terminal residue" evidence="1">
    <location>
        <position position="1"/>
    </location>
</feature>
<reference evidence="1" key="1">
    <citation type="submission" date="2021-06" db="EMBL/GenBank/DDBJ databases">
        <authorList>
            <person name="Kallberg Y."/>
            <person name="Tangrot J."/>
            <person name="Rosling A."/>
        </authorList>
    </citation>
    <scope>NUCLEOTIDE SEQUENCE</scope>
    <source>
        <strain evidence="1">87-6 pot B 2015</strain>
    </source>
</reference>
<keyword evidence="2" id="KW-1185">Reference proteome</keyword>
<organism evidence="1 2">
    <name type="scientific">Funneliformis mosseae</name>
    <name type="common">Endomycorrhizal fungus</name>
    <name type="synonym">Glomus mosseae</name>
    <dbReference type="NCBI Taxonomy" id="27381"/>
    <lineage>
        <taxon>Eukaryota</taxon>
        <taxon>Fungi</taxon>
        <taxon>Fungi incertae sedis</taxon>
        <taxon>Mucoromycota</taxon>
        <taxon>Glomeromycotina</taxon>
        <taxon>Glomeromycetes</taxon>
        <taxon>Glomerales</taxon>
        <taxon>Glomeraceae</taxon>
        <taxon>Funneliformis</taxon>
    </lineage>
</organism>
<protein>
    <submittedName>
        <fullName evidence="1">10884_t:CDS:1</fullName>
    </submittedName>
</protein>
<dbReference type="Proteomes" id="UP000789375">
    <property type="component" value="Unassembled WGS sequence"/>
</dbReference>
<comment type="caution">
    <text evidence="1">The sequence shown here is derived from an EMBL/GenBank/DDBJ whole genome shotgun (WGS) entry which is preliminary data.</text>
</comment>
<sequence length="42" mass="4969">MCYRQSAIAKDIQLALFKVFSEVPKIKKRNPRVAEAYLDIWK</sequence>
<dbReference type="EMBL" id="CAJVPP010022346">
    <property type="protein sequence ID" value="CAG8744890.1"/>
    <property type="molecule type" value="Genomic_DNA"/>
</dbReference>
<dbReference type="AlphaFoldDB" id="A0A9N9IR17"/>
<evidence type="ECO:0000313" key="1">
    <source>
        <dbReference type="EMBL" id="CAG8744890.1"/>
    </source>
</evidence>